<dbReference type="PANTHER" id="PTHR30537">
    <property type="entry name" value="HTH-TYPE TRANSCRIPTIONAL REGULATOR"/>
    <property type="match status" value="1"/>
</dbReference>
<sequence>MSNLPIDIGWLRLFVEIAREGSLSAAARLQGLSQPAVSYQIRQLEEAFGVSLLHRKHRGVGLTDEGKRLLDIASRAVADIDALAEDLRAEVKRPALRLCTDYAFATLWLIPRMHAFRLLYPDFDIQIVSTQRLETDWAEGAEIAVAFGSRAQFGHSGQMIMSERVVPVCSHSFFQGKDDDPAQWLSLEPLIHLDTALASPWFDWASYLSAFGIRRSTEPASGDVSFNNYAMVVQAALGGQGLAIGWLGLVDSMLASGMLVTAGPELADEDRGYWVLPSASRDRNVDRLTEWLLAEAAAR</sequence>
<protein>
    <submittedName>
        <fullName evidence="6">Choline sulfate-utilization transcription factor</fullName>
    </submittedName>
</protein>
<dbReference type="Gene3D" id="3.40.190.10">
    <property type="entry name" value="Periplasmic binding protein-like II"/>
    <property type="match status" value="2"/>
</dbReference>
<dbReference type="Gene3D" id="1.10.10.10">
    <property type="entry name" value="Winged helix-like DNA-binding domain superfamily/Winged helix DNA-binding domain"/>
    <property type="match status" value="1"/>
</dbReference>
<dbReference type="Pfam" id="PF00126">
    <property type="entry name" value="HTH_1"/>
    <property type="match status" value="1"/>
</dbReference>
<dbReference type="RefSeq" id="WP_247242657.1">
    <property type="nucleotide sequence ID" value="NZ_JALJRA010000002.1"/>
</dbReference>
<dbReference type="NCBIfam" id="TIGR03418">
    <property type="entry name" value="chol_sulf_TF"/>
    <property type="match status" value="1"/>
</dbReference>
<evidence type="ECO:0000313" key="7">
    <source>
        <dbReference type="Proteomes" id="UP001549031"/>
    </source>
</evidence>
<proteinExistence type="inferred from homology"/>
<dbReference type="SUPFAM" id="SSF46785">
    <property type="entry name" value="Winged helix' DNA-binding domain"/>
    <property type="match status" value="1"/>
</dbReference>
<dbReference type="EMBL" id="JBEPLJ010000002">
    <property type="protein sequence ID" value="MET3584448.1"/>
    <property type="molecule type" value="Genomic_DNA"/>
</dbReference>
<accession>A0ABV2H1P3</accession>
<name>A0ABV2H1P3_9HYPH</name>
<organism evidence="6 7">
    <name type="scientific">Pseudorhizobium tarimense</name>
    <dbReference type="NCBI Taxonomy" id="1079109"/>
    <lineage>
        <taxon>Bacteria</taxon>
        <taxon>Pseudomonadati</taxon>
        <taxon>Pseudomonadota</taxon>
        <taxon>Alphaproteobacteria</taxon>
        <taxon>Hyphomicrobiales</taxon>
        <taxon>Rhizobiaceae</taxon>
        <taxon>Rhizobium/Agrobacterium group</taxon>
        <taxon>Pseudorhizobium</taxon>
    </lineage>
</organism>
<evidence type="ECO:0000256" key="3">
    <source>
        <dbReference type="ARBA" id="ARBA00023125"/>
    </source>
</evidence>
<dbReference type="PANTHER" id="PTHR30537:SF26">
    <property type="entry name" value="GLYCINE CLEAVAGE SYSTEM TRANSCRIPTIONAL ACTIVATOR"/>
    <property type="match status" value="1"/>
</dbReference>
<keyword evidence="3" id="KW-0238">DNA-binding</keyword>
<dbReference type="PROSITE" id="PS50931">
    <property type="entry name" value="HTH_LYSR"/>
    <property type="match status" value="1"/>
</dbReference>
<dbReference type="SUPFAM" id="SSF53850">
    <property type="entry name" value="Periplasmic binding protein-like II"/>
    <property type="match status" value="1"/>
</dbReference>
<dbReference type="InterPro" id="IPR005119">
    <property type="entry name" value="LysR_subst-bd"/>
</dbReference>
<evidence type="ECO:0000313" key="6">
    <source>
        <dbReference type="EMBL" id="MET3584448.1"/>
    </source>
</evidence>
<comment type="similarity">
    <text evidence="1">Belongs to the LysR transcriptional regulatory family.</text>
</comment>
<evidence type="ECO:0000256" key="1">
    <source>
        <dbReference type="ARBA" id="ARBA00009437"/>
    </source>
</evidence>
<keyword evidence="2" id="KW-0805">Transcription regulation</keyword>
<dbReference type="PRINTS" id="PR00039">
    <property type="entry name" value="HTHLYSR"/>
</dbReference>
<dbReference type="InterPro" id="IPR036390">
    <property type="entry name" value="WH_DNA-bd_sf"/>
</dbReference>
<feature type="domain" description="HTH lysR-type" evidence="5">
    <location>
        <begin position="6"/>
        <end position="63"/>
    </location>
</feature>
<evidence type="ECO:0000256" key="2">
    <source>
        <dbReference type="ARBA" id="ARBA00023015"/>
    </source>
</evidence>
<evidence type="ECO:0000256" key="4">
    <source>
        <dbReference type="ARBA" id="ARBA00023163"/>
    </source>
</evidence>
<dbReference type="Proteomes" id="UP001549031">
    <property type="component" value="Unassembled WGS sequence"/>
</dbReference>
<dbReference type="InterPro" id="IPR000847">
    <property type="entry name" value="LysR_HTH_N"/>
</dbReference>
<dbReference type="Pfam" id="PF03466">
    <property type="entry name" value="LysR_substrate"/>
    <property type="match status" value="1"/>
</dbReference>
<dbReference type="InterPro" id="IPR058163">
    <property type="entry name" value="LysR-type_TF_proteobact-type"/>
</dbReference>
<dbReference type="InterPro" id="IPR036388">
    <property type="entry name" value="WH-like_DNA-bd_sf"/>
</dbReference>
<evidence type="ECO:0000259" key="5">
    <source>
        <dbReference type="PROSITE" id="PS50931"/>
    </source>
</evidence>
<comment type="caution">
    <text evidence="6">The sequence shown here is derived from an EMBL/GenBank/DDBJ whole genome shotgun (WGS) entry which is preliminary data.</text>
</comment>
<dbReference type="InterPro" id="IPR017786">
    <property type="entry name" value="TF_choline_sulphate-util"/>
</dbReference>
<keyword evidence="7" id="KW-1185">Reference proteome</keyword>
<keyword evidence="4" id="KW-0804">Transcription</keyword>
<gene>
    <name evidence="6" type="ORF">ABID21_000543</name>
</gene>
<reference evidence="6 7" key="1">
    <citation type="submission" date="2024-06" db="EMBL/GenBank/DDBJ databases">
        <title>Genomic Encyclopedia of Type Strains, Phase IV (KMG-IV): sequencing the most valuable type-strain genomes for metagenomic binning, comparative biology and taxonomic classification.</title>
        <authorList>
            <person name="Goeker M."/>
        </authorList>
    </citation>
    <scope>NUCLEOTIDE SEQUENCE [LARGE SCALE GENOMIC DNA]</scope>
    <source>
        <strain evidence="6 7">DSM 105042</strain>
    </source>
</reference>